<accession>A0ABT4HG26</accession>
<proteinExistence type="predicted"/>
<keyword evidence="2" id="KW-1185">Reference proteome</keyword>
<organism evidence="1 2">
    <name type="scientific">Mycolicibacterium iranicum</name>
    <name type="common">Mycobacterium iranicum</name>
    <dbReference type="NCBI Taxonomy" id="912594"/>
    <lineage>
        <taxon>Bacteria</taxon>
        <taxon>Bacillati</taxon>
        <taxon>Actinomycetota</taxon>
        <taxon>Actinomycetes</taxon>
        <taxon>Mycobacteriales</taxon>
        <taxon>Mycobacteriaceae</taxon>
        <taxon>Mycolicibacterium</taxon>
    </lineage>
</organism>
<comment type="caution">
    <text evidence="1">The sequence shown here is derived from an EMBL/GenBank/DDBJ whole genome shotgun (WGS) entry which is preliminary data.</text>
</comment>
<evidence type="ECO:0000313" key="1">
    <source>
        <dbReference type="EMBL" id="MCZ0729132.1"/>
    </source>
</evidence>
<protein>
    <submittedName>
        <fullName evidence="1">Uncharacterized protein</fullName>
    </submittedName>
</protein>
<dbReference type="Gene3D" id="3.40.50.1820">
    <property type="entry name" value="alpha/beta hydrolase"/>
    <property type="match status" value="1"/>
</dbReference>
<gene>
    <name evidence="1" type="ORF">OY187_13845</name>
</gene>
<dbReference type="RefSeq" id="WP_268786325.1">
    <property type="nucleotide sequence ID" value="NZ_JAPQYE010000005.1"/>
</dbReference>
<dbReference type="InterPro" id="IPR029058">
    <property type="entry name" value="AB_hydrolase_fold"/>
</dbReference>
<dbReference type="EMBL" id="JAPQYE010000005">
    <property type="protein sequence ID" value="MCZ0729132.1"/>
    <property type="molecule type" value="Genomic_DNA"/>
</dbReference>
<evidence type="ECO:0000313" key="2">
    <source>
        <dbReference type="Proteomes" id="UP001084650"/>
    </source>
</evidence>
<reference evidence="1" key="1">
    <citation type="submission" date="2022-12" db="EMBL/GenBank/DDBJ databases">
        <title>Whole genome sequence of Mycolicibacterium iranicum strain SBH312.</title>
        <authorList>
            <person name="Jani J."/>
            <person name="Arifin Mustapha Z."/>
            <person name="Ahmed K."/>
            <person name="Kai Ling C."/>
        </authorList>
    </citation>
    <scope>NUCLEOTIDE SEQUENCE</scope>
    <source>
        <strain evidence="1">SBH312</strain>
    </source>
</reference>
<name>A0ABT4HG26_MYCIR</name>
<sequence length="121" mass="12640">MPALPAASAQPQGAHITGIEHVNDRWDKVSVFSPSMNKVVVNDVFKAGKSGAPTFYLLPGIDGGDDIAGGGIAPGMKSWFGMTDIQGFFADKNVNVVPRWVVNSVGTQTGSPIRAGSTRPT</sequence>
<dbReference type="Proteomes" id="UP001084650">
    <property type="component" value="Unassembled WGS sequence"/>
</dbReference>